<dbReference type="Proteomes" id="UP000722095">
    <property type="component" value="Unassembled WGS sequence"/>
</dbReference>
<gene>
    <name evidence="1" type="ORF">HNP85_001150</name>
</gene>
<organism evidence="1 2">
    <name type="scientific">Methanococcus maripaludis</name>
    <name type="common">Methanococcus deltae</name>
    <dbReference type="NCBI Taxonomy" id="39152"/>
    <lineage>
        <taxon>Archaea</taxon>
        <taxon>Methanobacteriati</taxon>
        <taxon>Methanobacteriota</taxon>
        <taxon>Methanomada group</taxon>
        <taxon>Methanococci</taxon>
        <taxon>Methanococcales</taxon>
        <taxon>Methanococcaceae</taxon>
        <taxon>Methanococcus</taxon>
    </lineage>
</organism>
<dbReference type="EMBL" id="JAFBBC010000001">
    <property type="protein sequence ID" value="MBM7409478.1"/>
    <property type="molecule type" value="Genomic_DNA"/>
</dbReference>
<evidence type="ECO:0000313" key="1">
    <source>
        <dbReference type="EMBL" id="MBM7409478.1"/>
    </source>
</evidence>
<evidence type="ECO:0000313" key="2">
    <source>
        <dbReference type="Proteomes" id="UP000722095"/>
    </source>
</evidence>
<name>A0A8T4CN58_METMI</name>
<dbReference type="AlphaFoldDB" id="A0A8T4CN58"/>
<sequence>MSVLSSEEVSVLSSEEVSVLSSEEVSVLSSEEVSTVVTETYLDSSKSIFEDVFFKGAYALTSKVLYSILFLKRLFNSKNRLWLLSNKLE</sequence>
<protein>
    <submittedName>
        <fullName evidence="1">Uncharacterized protein</fullName>
    </submittedName>
</protein>
<proteinExistence type="predicted"/>
<comment type="caution">
    <text evidence="1">The sequence shown here is derived from an EMBL/GenBank/DDBJ whole genome shotgun (WGS) entry which is preliminary data.</text>
</comment>
<accession>A0A8T4CN58</accession>
<reference evidence="1" key="1">
    <citation type="submission" date="2021-01" db="EMBL/GenBank/DDBJ databases">
        <title>Genomic Encyclopedia of Type Strains, Phase IV (KMG-V): Genome sequencing to study the core and pangenomes of soil and plant-associated prokaryotes.</title>
        <authorList>
            <person name="Whitman W."/>
        </authorList>
    </citation>
    <scope>NUCLEOTIDE SEQUENCE</scope>
    <source>
        <strain evidence="1">RC</strain>
    </source>
</reference>